<evidence type="ECO:0000256" key="1">
    <source>
        <dbReference type="SAM" id="MobiDB-lite"/>
    </source>
</evidence>
<evidence type="ECO:0000313" key="2">
    <source>
        <dbReference type="EMBL" id="MBW0565731.1"/>
    </source>
</evidence>
<protein>
    <submittedName>
        <fullName evidence="2">Uncharacterized protein</fullName>
    </submittedName>
</protein>
<evidence type="ECO:0000313" key="3">
    <source>
        <dbReference type="Proteomes" id="UP000765509"/>
    </source>
</evidence>
<reference evidence="2" key="1">
    <citation type="submission" date="2021-03" db="EMBL/GenBank/DDBJ databases">
        <title>Draft genome sequence of rust myrtle Austropuccinia psidii MF-1, a brazilian biotype.</title>
        <authorList>
            <person name="Quecine M.C."/>
            <person name="Pachon D.M.R."/>
            <person name="Bonatelli M.L."/>
            <person name="Correr F.H."/>
            <person name="Franceschini L.M."/>
            <person name="Leite T.F."/>
            <person name="Margarido G.R.A."/>
            <person name="Almeida C.A."/>
            <person name="Ferrarezi J.A."/>
            <person name="Labate C.A."/>
        </authorList>
    </citation>
    <scope>NUCLEOTIDE SEQUENCE</scope>
    <source>
        <strain evidence="2">MF-1</strain>
    </source>
</reference>
<dbReference type="EMBL" id="AVOT02077907">
    <property type="protein sequence ID" value="MBW0565731.1"/>
    <property type="molecule type" value="Genomic_DNA"/>
</dbReference>
<feature type="compositionally biased region" description="Basic and acidic residues" evidence="1">
    <location>
        <begin position="69"/>
        <end position="84"/>
    </location>
</feature>
<gene>
    <name evidence="2" type="ORF">O181_105446</name>
</gene>
<feature type="region of interest" description="Disordered" evidence="1">
    <location>
        <begin position="1"/>
        <end position="116"/>
    </location>
</feature>
<dbReference type="AlphaFoldDB" id="A0A9Q3PMA7"/>
<organism evidence="2 3">
    <name type="scientific">Austropuccinia psidii MF-1</name>
    <dbReference type="NCBI Taxonomy" id="1389203"/>
    <lineage>
        <taxon>Eukaryota</taxon>
        <taxon>Fungi</taxon>
        <taxon>Dikarya</taxon>
        <taxon>Basidiomycota</taxon>
        <taxon>Pucciniomycotina</taxon>
        <taxon>Pucciniomycetes</taxon>
        <taxon>Pucciniales</taxon>
        <taxon>Sphaerophragmiaceae</taxon>
        <taxon>Austropuccinia</taxon>
    </lineage>
</organism>
<feature type="compositionally biased region" description="Polar residues" evidence="1">
    <location>
        <begin position="1"/>
        <end position="13"/>
    </location>
</feature>
<dbReference type="Proteomes" id="UP000765509">
    <property type="component" value="Unassembled WGS sequence"/>
</dbReference>
<keyword evidence="3" id="KW-1185">Reference proteome</keyword>
<name>A0A9Q3PMA7_9BASI</name>
<comment type="caution">
    <text evidence="2">The sequence shown here is derived from an EMBL/GenBank/DDBJ whole genome shotgun (WGS) entry which is preliminary data.</text>
</comment>
<accession>A0A9Q3PMA7</accession>
<sequence length="116" mass="12659">MTTRRGSQYSIQSDGGGLRSIFDPLKGKRKGKIPSGTESTQGSDISKRQVPDIPIISEPELELSMSNSKGDKSHSEGSSRHLHEPLQAVLHGLQRQRLGNVATNPPRSDELLAYPK</sequence>
<proteinExistence type="predicted"/>